<evidence type="ECO:0000256" key="6">
    <source>
        <dbReference type="ARBA" id="ARBA00022840"/>
    </source>
</evidence>
<keyword evidence="4" id="KW-0997">Cell inner membrane</keyword>
<name>A0A345DA34_9BURK</name>
<dbReference type="GO" id="GO:0140359">
    <property type="term" value="F:ABC-type transporter activity"/>
    <property type="evidence" value="ECO:0007669"/>
    <property type="project" value="InterPro"/>
</dbReference>
<dbReference type="CDD" id="cd03220">
    <property type="entry name" value="ABC_KpsT_Wzt"/>
    <property type="match status" value="1"/>
</dbReference>
<dbReference type="GO" id="GO:0016887">
    <property type="term" value="F:ATP hydrolysis activity"/>
    <property type="evidence" value="ECO:0007669"/>
    <property type="project" value="InterPro"/>
</dbReference>
<dbReference type="GO" id="GO:0016020">
    <property type="term" value="C:membrane"/>
    <property type="evidence" value="ECO:0007669"/>
    <property type="project" value="InterPro"/>
</dbReference>
<keyword evidence="6 8" id="KW-0067">ATP-binding</keyword>
<dbReference type="Gene3D" id="3.40.50.300">
    <property type="entry name" value="P-loop containing nucleotide triphosphate hydrolases"/>
    <property type="match status" value="1"/>
</dbReference>
<reference evidence="9" key="1">
    <citation type="submission" date="2018-07" db="EMBL/GenBank/DDBJ databases">
        <authorList>
            <person name="Kim H."/>
        </authorList>
    </citation>
    <scope>NUCLEOTIDE SEQUENCE [LARGE SCALE GENOMIC DNA]</scope>
    <source>
        <strain evidence="9">F02</strain>
    </source>
</reference>
<evidence type="ECO:0000256" key="5">
    <source>
        <dbReference type="ARBA" id="ARBA00022741"/>
    </source>
</evidence>
<dbReference type="Proteomes" id="UP000252182">
    <property type="component" value="Chromosome"/>
</dbReference>
<evidence type="ECO:0000256" key="3">
    <source>
        <dbReference type="ARBA" id="ARBA00022475"/>
    </source>
</evidence>
<dbReference type="InterPro" id="IPR003439">
    <property type="entry name" value="ABC_transporter-like_ATP-bd"/>
</dbReference>
<evidence type="ECO:0000313" key="9">
    <source>
        <dbReference type="Proteomes" id="UP000252182"/>
    </source>
</evidence>
<dbReference type="EMBL" id="CP031124">
    <property type="protein sequence ID" value="AXF85222.1"/>
    <property type="molecule type" value="Genomic_DNA"/>
</dbReference>
<evidence type="ECO:0000256" key="4">
    <source>
        <dbReference type="ARBA" id="ARBA00022519"/>
    </source>
</evidence>
<evidence type="ECO:0000313" key="8">
    <source>
        <dbReference type="EMBL" id="AXF85222.1"/>
    </source>
</evidence>
<keyword evidence="4" id="KW-0472">Membrane</keyword>
<protein>
    <submittedName>
        <fullName evidence="8">Teichoic acids export ATP-binding protein TagH</fullName>
    </submittedName>
</protein>
<dbReference type="SUPFAM" id="SSF52540">
    <property type="entry name" value="P-loop containing nucleoside triphosphate hydrolases"/>
    <property type="match status" value="1"/>
</dbReference>
<keyword evidence="9" id="KW-1185">Reference proteome</keyword>
<keyword evidence="2" id="KW-0813">Transport</keyword>
<evidence type="ECO:0000256" key="1">
    <source>
        <dbReference type="ARBA" id="ARBA00005417"/>
    </source>
</evidence>
<dbReference type="RefSeq" id="WP_114562442.1">
    <property type="nucleotide sequence ID" value="NZ_CP031124.1"/>
</dbReference>
<dbReference type="InterPro" id="IPR027417">
    <property type="entry name" value="P-loop_NTPase"/>
</dbReference>
<dbReference type="InterPro" id="IPR015860">
    <property type="entry name" value="ABC_transpr_TagH-like"/>
</dbReference>
<comment type="similarity">
    <text evidence="1">Belongs to the ABC transporter superfamily.</text>
</comment>
<dbReference type="SMART" id="SM00382">
    <property type="entry name" value="AAA"/>
    <property type="match status" value="1"/>
</dbReference>
<feature type="domain" description="ABC transporter" evidence="7">
    <location>
        <begin position="35"/>
        <end position="243"/>
    </location>
</feature>
<accession>A0A345DA34</accession>
<dbReference type="PROSITE" id="PS50893">
    <property type="entry name" value="ABC_TRANSPORTER_2"/>
    <property type="match status" value="1"/>
</dbReference>
<keyword evidence="3" id="KW-1003">Cell membrane</keyword>
<gene>
    <name evidence="8" type="primary">tagH</name>
    <name evidence="8" type="ORF">DTO96_100948</name>
</gene>
<dbReference type="InterPro" id="IPR003593">
    <property type="entry name" value="AAA+_ATPase"/>
</dbReference>
<dbReference type="InterPro" id="IPR050683">
    <property type="entry name" value="Bact_Polysacc_Export_ATP-bd"/>
</dbReference>
<sequence>MTAHIIAKNVGVEFPIFNSSHRSLKKSILNATTGGRVAKDSKNHVVVRALDDINLEFHPGDRVGLVGHNGSGKTTLLRVLSGVYAPTQGQLSTQGSIATLLDVSLGMDGEATGYENIRIRGLLMGLSMAQIDAQIDEIAEFTDLGEYLDMPMRTYSSGMTVRLGFAVSTSVHADIVIMDEWLSVGDADFQLKATQRLNDMVNRASILILASHSMDLVEKTCNKIIRMEHGKIAEIYNNTLIAV</sequence>
<proteinExistence type="inferred from homology"/>
<dbReference type="OrthoDB" id="9778870at2"/>
<dbReference type="Pfam" id="PF00005">
    <property type="entry name" value="ABC_tran"/>
    <property type="match status" value="1"/>
</dbReference>
<dbReference type="AlphaFoldDB" id="A0A345DA34"/>
<dbReference type="PANTHER" id="PTHR46743">
    <property type="entry name" value="TEICHOIC ACIDS EXPORT ATP-BINDING PROTEIN TAGH"/>
    <property type="match status" value="1"/>
</dbReference>
<evidence type="ECO:0000256" key="2">
    <source>
        <dbReference type="ARBA" id="ARBA00022448"/>
    </source>
</evidence>
<keyword evidence="5" id="KW-0547">Nucleotide-binding</keyword>
<dbReference type="GO" id="GO:0005524">
    <property type="term" value="F:ATP binding"/>
    <property type="evidence" value="ECO:0007669"/>
    <property type="project" value="UniProtKB-KW"/>
</dbReference>
<dbReference type="KEGG" id="hyf:DTO96_100948"/>
<dbReference type="PANTHER" id="PTHR46743:SF2">
    <property type="entry name" value="TEICHOIC ACIDS EXPORT ATP-BINDING PROTEIN TAGH"/>
    <property type="match status" value="1"/>
</dbReference>
<evidence type="ECO:0000259" key="7">
    <source>
        <dbReference type="PROSITE" id="PS50893"/>
    </source>
</evidence>
<organism evidence="8 9">
    <name type="scientific">Ephemeroptericola cinctiostellae</name>
    <dbReference type="NCBI Taxonomy" id="2268024"/>
    <lineage>
        <taxon>Bacteria</taxon>
        <taxon>Pseudomonadati</taxon>
        <taxon>Pseudomonadota</taxon>
        <taxon>Betaproteobacteria</taxon>
        <taxon>Burkholderiales</taxon>
        <taxon>Burkholderiaceae</taxon>
        <taxon>Ephemeroptericola</taxon>
    </lineage>
</organism>